<dbReference type="Proteomes" id="UP000572635">
    <property type="component" value="Unassembled WGS sequence"/>
</dbReference>
<gene>
    <name evidence="2" type="ORF">HDA36_005741</name>
</gene>
<protein>
    <recommendedName>
        <fullName evidence="4">Peptidoglycan binding-like domain-containing protein</fullName>
    </recommendedName>
</protein>
<evidence type="ECO:0000313" key="2">
    <source>
        <dbReference type="EMBL" id="MBB5435593.1"/>
    </source>
</evidence>
<proteinExistence type="predicted"/>
<sequence length="117" mass="12167">MATLHTGRARSAALTRGSGGRTRAGRLLHAAKGLLGALFDAAPALPEAEPAEIRRLLIETGHLDPGALPGVRPVALARFQREAGLPETGAADPRTVSRLAAEAARIRELRELGLPVG</sequence>
<dbReference type="RefSeq" id="WP_221332521.1">
    <property type="nucleotide sequence ID" value="NZ_BAAAJD010000151.1"/>
</dbReference>
<comment type="caution">
    <text evidence="2">The sequence shown here is derived from an EMBL/GenBank/DDBJ whole genome shotgun (WGS) entry which is preliminary data.</text>
</comment>
<evidence type="ECO:0000313" key="3">
    <source>
        <dbReference type="Proteomes" id="UP000572635"/>
    </source>
</evidence>
<dbReference type="AlphaFoldDB" id="A0A7W8VGW7"/>
<keyword evidence="3" id="KW-1185">Reference proteome</keyword>
<reference evidence="2 3" key="1">
    <citation type="submission" date="2020-08" db="EMBL/GenBank/DDBJ databases">
        <title>Sequencing the genomes of 1000 actinobacteria strains.</title>
        <authorList>
            <person name="Klenk H.-P."/>
        </authorList>
    </citation>
    <scope>NUCLEOTIDE SEQUENCE [LARGE SCALE GENOMIC DNA]</scope>
    <source>
        <strain evidence="2 3">DSM 44551</strain>
    </source>
</reference>
<dbReference type="InterPro" id="IPR036365">
    <property type="entry name" value="PGBD-like_sf"/>
</dbReference>
<evidence type="ECO:0008006" key="4">
    <source>
        <dbReference type="Google" id="ProtNLM"/>
    </source>
</evidence>
<dbReference type="EMBL" id="JACHDB010000002">
    <property type="protein sequence ID" value="MBB5435593.1"/>
    <property type="molecule type" value="Genomic_DNA"/>
</dbReference>
<evidence type="ECO:0000256" key="1">
    <source>
        <dbReference type="SAM" id="MobiDB-lite"/>
    </source>
</evidence>
<feature type="region of interest" description="Disordered" evidence="1">
    <location>
        <begin position="1"/>
        <end position="22"/>
    </location>
</feature>
<name>A0A7W8VGW7_9ACTN</name>
<organism evidence="2 3">
    <name type="scientific">Nocardiopsis composta</name>
    <dbReference type="NCBI Taxonomy" id="157465"/>
    <lineage>
        <taxon>Bacteria</taxon>
        <taxon>Bacillati</taxon>
        <taxon>Actinomycetota</taxon>
        <taxon>Actinomycetes</taxon>
        <taxon>Streptosporangiales</taxon>
        <taxon>Nocardiopsidaceae</taxon>
        <taxon>Nocardiopsis</taxon>
    </lineage>
</organism>
<accession>A0A7W8VGW7</accession>
<dbReference type="SUPFAM" id="SSF47090">
    <property type="entry name" value="PGBD-like"/>
    <property type="match status" value="1"/>
</dbReference>